<proteinExistence type="predicted"/>
<protein>
    <submittedName>
        <fullName evidence="2">Uncharacterized protein</fullName>
    </submittedName>
</protein>
<reference evidence="3" key="1">
    <citation type="journal article" date="2013" name="Proc. Natl. Acad. Sci. U.S.A.">
        <title>Improving the coverage of the cyanobacterial phylum using diversity-driven genome sequencing.</title>
        <authorList>
            <person name="Shih P.M."/>
            <person name="Wu D."/>
            <person name="Latifi A."/>
            <person name="Axen S.D."/>
            <person name="Fewer D.P."/>
            <person name="Talla E."/>
            <person name="Calteau A."/>
            <person name="Cai F."/>
            <person name="Tandeau de Marsac N."/>
            <person name="Rippka R."/>
            <person name="Herdman M."/>
            <person name="Sivonen K."/>
            <person name="Coursin T."/>
            <person name="Laurent T."/>
            <person name="Goodwin L."/>
            <person name="Nolan M."/>
            <person name="Davenport K.W."/>
            <person name="Han C.S."/>
            <person name="Rubin E.M."/>
            <person name="Eisen J.A."/>
            <person name="Woyke T."/>
            <person name="Gugger M."/>
            <person name="Kerfeld C.A."/>
        </authorList>
    </citation>
    <scope>NUCLEOTIDE SEQUENCE [LARGE SCALE GENOMIC DNA]</scope>
    <source>
        <strain evidence="3">ATCC 29140 / PCC 7202</strain>
    </source>
</reference>
<dbReference type="PANTHER" id="PTHR34214:SF3">
    <property type="entry name" value="PROTEIN CONSERVED IN THE GREEN LINEAGE AND DIATOMS 27, CHLOROPLASTIC"/>
    <property type="match status" value="1"/>
</dbReference>
<dbReference type="InterPro" id="IPR009631">
    <property type="entry name" value="CGLD27-like"/>
</dbReference>
<dbReference type="STRING" id="292563.Cyast_2019"/>
<keyword evidence="3" id="KW-1185">Reference proteome</keyword>
<dbReference type="HOGENOM" id="CLU_081117_2_0_3"/>
<keyword evidence="1" id="KW-0812">Transmembrane</keyword>
<dbReference type="KEGG" id="csn:Cyast_2019"/>
<dbReference type="EMBL" id="CP003940">
    <property type="protein sequence ID" value="AFZ47970.1"/>
    <property type="molecule type" value="Genomic_DNA"/>
</dbReference>
<dbReference type="AlphaFoldDB" id="K9YNH8"/>
<feature type="transmembrane region" description="Helical" evidence="1">
    <location>
        <begin position="39"/>
        <end position="58"/>
    </location>
</feature>
<evidence type="ECO:0000313" key="2">
    <source>
        <dbReference type="EMBL" id="AFZ47970.1"/>
    </source>
</evidence>
<keyword evidence="1" id="KW-0472">Membrane</keyword>
<dbReference type="PATRIC" id="fig|292563.3.peg.2111"/>
<dbReference type="BioCyc" id="CSTA292563:G1353-2024-MONOMER"/>
<organism evidence="2 3">
    <name type="scientific">Cyanobacterium stanieri (strain ATCC 29140 / PCC 7202)</name>
    <dbReference type="NCBI Taxonomy" id="292563"/>
    <lineage>
        <taxon>Bacteria</taxon>
        <taxon>Bacillati</taxon>
        <taxon>Cyanobacteriota</taxon>
        <taxon>Cyanophyceae</taxon>
        <taxon>Oscillatoriophycideae</taxon>
        <taxon>Chroococcales</taxon>
        <taxon>Geminocystaceae</taxon>
        <taxon>Cyanobacterium</taxon>
    </lineage>
</organism>
<name>K9YNH8_CYASC</name>
<feature type="transmembrane region" description="Helical" evidence="1">
    <location>
        <begin position="144"/>
        <end position="160"/>
    </location>
</feature>
<evidence type="ECO:0000313" key="3">
    <source>
        <dbReference type="Proteomes" id="UP000010483"/>
    </source>
</evidence>
<dbReference type="PANTHER" id="PTHR34214">
    <property type="match status" value="1"/>
</dbReference>
<dbReference type="Proteomes" id="UP000010483">
    <property type="component" value="Chromosome"/>
</dbReference>
<dbReference type="Pfam" id="PF06799">
    <property type="entry name" value="CGLD27-like"/>
    <property type="match status" value="1"/>
</dbReference>
<sequence length="161" mass="18648">MSFCPVPVEQQPVNEYQELAQSWFFQWVTLPKVKFFSKLSGVWSLSLLITAPISGASFPPDEQIFPFLIASALGSSLFVAFVLVRLYLGWKYIGDRLKKTKIVYEESSWYDGQVWEKPLEIYNRDRLIFNYQVEPVLKRLEKSGLLLIALMVSGTILFWLI</sequence>
<keyword evidence="1" id="KW-1133">Transmembrane helix</keyword>
<evidence type="ECO:0000256" key="1">
    <source>
        <dbReference type="SAM" id="Phobius"/>
    </source>
</evidence>
<accession>K9YNH8</accession>
<dbReference type="eggNOG" id="ENOG502ZY99">
    <property type="taxonomic scope" value="Bacteria"/>
</dbReference>
<gene>
    <name evidence="2" type="ordered locus">Cyast_2019</name>
</gene>
<feature type="transmembrane region" description="Helical" evidence="1">
    <location>
        <begin position="64"/>
        <end position="88"/>
    </location>
</feature>